<organism evidence="2 3">
    <name type="scientific">Deinococcus koreensis</name>
    <dbReference type="NCBI Taxonomy" id="2054903"/>
    <lineage>
        <taxon>Bacteria</taxon>
        <taxon>Thermotogati</taxon>
        <taxon>Deinococcota</taxon>
        <taxon>Deinococci</taxon>
        <taxon>Deinococcales</taxon>
        <taxon>Deinococcaceae</taxon>
        <taxon>Deinococcus</taxon>
    </lineage>
</organism>
<keyword evidence="3" id="KW-1185">Reference proteome</keyword>
<dbReference type="GO" id="GO:0006508">
    <property type="term" value="P:proteolysis"/>
    <property type="evidence" value="ECO:0007669"/>
    <property type="project" value="InterPro"/>
</dbReference>
<evidence type="ECO:0000313" key="3">
    <source>
        <dbReference type="Proteomes" id="UP000236379"/>
    </source>
</evidence>
<dbReference type="InterPro" id="IPR007484">
    <property type="entry name" value="Peptidase_M28"/>
</dbReference>
<dbReference type="Gene3D" id="3.40.630.10">
    <property type="entry name" value="Zn peptidases"/>
    <property type="match status" value="1"/>
</dbReference>
<accession>A0A2K3UUW9</accession>
<sequence>MYARRRALPTRPARPLWHWLVPAMLALLALWGGWSVLGRPHDLSPQGAALTRTPAQDWADLAAFGPRPVGSEGHGRAAAWLAGQFRALGYRVTEQPVQVTRPFDQGGELRVGELRVPVRALYGARGGDQQGRLVRVPPDAPAERLRALGLEAGLALTTCPRGSWRDLTERVIDAGGLGLVLVETCPGHPLERVSETPLPLVTVGARDAERVLAQAGRPASLTSRVEWREVTGHNLIAARVEARPEVLFGAHLDTVNGSPGANDNASGVLAVLEAARRAAGTPLAGRAWFVLFDAEEDGLHGSYAFITTYGFPLRDTRAMLNFDMVGVGAAPLGVEAHPELLALARRLRPDIRVFDDRPTRTRETFGRSSPLSGRSDHLNFKRQGIRTVYLNRGEDVNYHAPGDRSLDPALVSETADFASRLAQAALQAPWTREEPCGITGRDCRY</sequence>
<evidence type="ECO:0000259" key="1">
    <source>
        <dbReference type="Pfam" id="PF04389"/>
    </source>
</evidence>
<proteinExistence type="predicted"/>
<protein>
    <recommendedName>
        <fullName evidence="1">Peptidase M28 domain-containing protein</fullName>
    </recommendedName>
</protein>
<evidence type="ECO:0000313" key="2">
    <source>
        <dbReference type="EMBL" id="PNY80331.1"/>
    </source>
</evidence>
<dbReference type="AlphaFoldDB" id="A0A2K3UUW9"/>
<comment type="caution">
    <text evidence="2">The sequence shown here is derived from an EMBL/GenBank/DDBJ whole genome shotgun (WGS) entry which is preliminary data.</text>
</comment>
<name>A0A2K3UUW9_9DEIO</name>
<feature type="domain" description="Peptidase M28" evidence="1">
    <location>
        <begin position="243"/>
        <end position="405"/>
    </location>
</feature>
<dbReference type="SUPFAM" id="SSF53187">
    <property type="entry name" value="Zn-dependent exopeptidases"/>
    <property type="match status" value="1"/>
</dbReference>
<dbReference type="GO" id="GO:0008235">
    <property type="term" value="F:metalloexopeptidase activity"/>
    <property type="evidence" value="ECO:0007669"/>
    <property type="project" value="InterPro"/>
</dbReference>
<dbReference type="Gene3D" id="3.50.30.30">
    <property type="match status" value="1"/>
</dbReference>
<dbReference type="Pfam" id="PF04389">
    <property type="entry name" value="Peptidase_M28"/>
    <property type="match status" value="1"/>
</dbReference>
<dbReference type="RefSeq" id="WP_103309831.1">
    <property type="nucleotide sequence ID" value="NZ_PPPD01000001.1"/>
</dbReference>
<dbReference type="PANTHER" id="PTHR12147:SF26">
    <property type="entry name" value="PEPTIDASE M28 DOMAIN-CONTAINING PROTEIN"/>
    <property type="match status" value="1"/>
</dbReference>
<dbReference type="InterPro" id="IPR045175">
    <property type="entry name" value="M28_fam"/>
</dbReference>
<reference evidence="2 3" key="1">
    <citation type="submission" date="2018-01" db="EMBL/GenBank/DDBJ databases">
        <title>Deinococcus koreensis sp. nov., a radiation-resistant bacterium isolated from river water.</title>
        <authorList>
            <person name="Choi A."/>
        </authorList>
    </citation>
    <scope>NUCLEOTIDE SEQUENCE [LARGE SCALE GENOMIC DNA]</scope>
    <source>
        <strain evidence="2 3">SJW1-2</strain>
    </source>
</reference>
<dbReference type="EMBL" id="PPPD01000001">
    <property type="protein sequence ID" value="PNY80331.1"/>
    <property type="molecule type" value="Genomic_DNA"/>
</dbReference>
<dbReference type="Proteomes" id="UP000236379">
    <property type="component" value="Unassembled WGS sequence"/>
</dbReference>
<dbReference type="PANTHER" id="PTHR12147">
    <property type="entry name" value="METALLOPEPTIDASE M28 FAMILY MEMBER"/>
    <property type="match status" value="1"/>
</dbReference>
<gene>
    <name evidence="2" type="ORF">CVO96_02185</name>
</gene>